<sequence>MTTKIDISKRVTEAISQRSWNYRRGDGGGGDTSSRLIGGKINYIGDTGELAPAYFGGGERRREVGEEHVAHPQTMGIVKRRGRQGRPIRPGPGRRNAKVRPRKCTRICAKEKLKLFRENHPWCTRPELNPDLPVSGSLVQHESSAFTTWTPEPELTQKLHGLSPQTSYTDRAAATVNNDGANFCGYRVSCGQHNETSMSMDTQHECWAIKLVLLKYIVNTERCGDIHVYVQGFEVVGV</sequence>
<evidence type="ECO:0000313" key="2">
    <source>
        <dbReference type="EMBL" id="CAD7397061.1"/>
    </source>
</evidence>
<protein>
    <submittedName>
        <fullName evidence="2">Uncharacterized protein</fullName>
    </submittedName>
</protein>
<evidence type="ECO:0000256" key="1">
    <source>
        <dbReference type="SAM" id="MobiDB-lite"/>
    </source>
</evidence>
<dbReference type="AlphaFoldDB" id="A0A7R9GUB7"/>
<feature type="region of interest" description="Disordered" evidence="1">
    <location>
        <begin position="78"/>
        <end position="101"/>
    </location>
</feature>
<organism evidence="2">
    <name type="scientific">Timema poppense</name>
    <name type="common">Walking stick</name>
    <dbReference type="NCBI Taxonomy" id="170557"/>
    <lineage>
        <taxon>Eukaryota</taxon>
        <taxon>Metazoa</taxon>
        <taxon>Ecdysozoa</taxon>
        <taxon>Arthropoda</taxon>
        <taxon>Hexapoda</taxon>
        <taxon>Insecta</taxon>
        <taxon>Pterygota</taxon>
        <taxon>Neoptera</taxon>
        <taxon>Polyneoptera</taxon>
        <taxon>Phasmatodea</taxon>
        <taxon>Timematodea</taxon>
        <taxon>Timematoidea</taxon>
        <taxon>Timematidae</taxon>
        <taxon>Timema</taxon>
    </lineage>
</organism>
<name>A0A7R9GUB7_TIMPO</name>
<gene>
    <name evidence="2" type="ORF">TPSB3V08_LOCUS962</name>
</gene>
<accession>A0A7R9GUB7</accession>
<reference evidence="2" key="1">
    <citation type="submission" date="2020-11" db="EMBL/GenBank/DDBJ databases">
        <authorList>
            <person name="Tran Van P."/>
        </authorList>
    </citation>
    <scope>NUCLEOTIDE SEQUENCE</scope>
</reference>
<proteinExistence type="predicted"/>
<dbReference type="EMBL" id="OD000329">
    <property type="protein sequence ID" value="CAD7397061.1"/>
    <property type="molecule type" value="Genomic_DNA"/>
</dbReference>